<reference evidence="2" key="1">
    <citation type="journal article" date="2019" name="Int. J. Syst. Evol. Microbiol.">
        <title>The Global Catalogue of Microorganisms (GCM) 10K type strain sequencing project: providing services to taxonomists for standard genome sequencing and annotation.</title>
        <authorList>
            <consortium name="The Broad Institute Genomics Platform"/>
            <consortium name="The Broad Institute Genome Sequencing Center for Infectious Disease"/>
            <person name="Wu L."/>
            <person name="Ma J."/>
        </authorList>
    </citation>
    <scope>NUCLEOTIDE SEQUENCE [LARGE SCALE GENOMIC DNA]</scope>
    <source>
        <strain evidence="2">JCM 16902</strain>
    </source>
</reference>
<keyword evidence="2" id="KW-1185">Reference proteome</keyword>
<organism evidence="1 2">
    <name type="scientific">Kineosporia mesophila</name>
    <dbReference type="NCBI Taxonomy" id="566012"/>
    <lineage>
        <taxon>Bacteria</taxon>
        <taxon>Bacillati</taxon>
        <taxon>Actinomycetota</taxon>
        <taxon>Actinomycetes</taxon>
        <taxon>Kineosporiales</taxon>
        <taxon>Kineosporiaceae</taxon>
        <taxon>Kineosporia</taxon>
    </lineage>
</organism>
<gene>
    <name evidence="1" type="ORF">GCM10022223_49740</name>
</gene>
<comment type="caution">
    <text evidence="1">The sequence shown here is derived from an EMBL/GenBank/DDBJ whole genome shotgun (WGS) entry which is preliminary data.</text>
</comment>
<accession>A0ABP7A7I3</accession>
<name>A0ABP7A7I3_9ACTN</name>
<dbReference type="EMBL" id="BAAAZO010000009">
    <property type="protein sequence ID" value="GAA3626511.1"/>
    <property type="molecule type" value="Genomic_DNA"/>
</dbReference>
<sequence>MQGKHGPAPRAKRLWRIQTKSEPAGPYSLGLCQFCPPKGYCAGASEPESEYPPRVGSGAP</sequence>
<dbReference type="Proteomes" id="UP001501074">
    <property type="component" value="Unassembled WGS sequence"/>
</dbReference>
<proteinExistence type="predicted"/>
<evidence type="ECO:0000313" key="2">
    <source>
        <dbReference type="Proteomes" id="UP001501074"/>
    </source>
</evidence>
<evidence type="ECO:0000313" key="1">
    <source>
        <dbReference type="EMBL" id="GAA3626511.1"/>
    </source>
</evidence>
<protein>
    <submittedName>
        <fullName evidence="1">Uncharacterized protein</fullName>
    </submittedName>
</protein>